<organism evidence="3 4">
    <name type="scientific">Pelagibacterium nitratireducens</name>
    <dbReference type="NCBI Taxonomy" id="1046114"/>
    <lineage>
        <taxon>Bacteria</taxon>
        <taxon>Pseudomonadati</taxon>
        <taxon>Pseudomonadota</taxon>
        <taxon>Alphaproteobacteria</taxon>
        <taxon>Hyphomicrobiales</taxon>
        <taxon>Devosiaceae</taxon>
        <taxon>Pelagibacterium</taxon>
    </lineage>
</organism>
<dbReference type="EMBL" id="CP146275">
    <property type="protein sequence ID" value="WWT34069.1"/>
    <property type="molecule type" value="Genomic_DNA"/>
</dbReference>
<evidence type="ECO:0000256" key="1">
    <source>
        <dbReference type="RuleBase" id="RU003651"/>
    </source>
</evidence>
<keyword evidence="4" id="KW-1185">Reference proteome</keyword>
<dbReference type="PROSITE" id="PS00674">
    <property type="entry name" value="AAA"/>
    <property type="match status" value="1"/>
</dbReference>
<feature type="domain" description="AAA+ ATPase" evidence="2">
    <location>
        <begin position="245"/>
        <end position="388"/>
    </location>
</feature>
<dbReference type="CDD" id="cd19481">
    <property type="entry name" value="RecA-like_protease"/>
    <property type="match status" value="1"/>
</dbReference>
<keyword evidence="1" id="KW-0067">ATP-binding</keyword>
<comment type="similarity">
    <text evidence="1">Belongs to the AAA ATPase family.</text>
</comment>
<proteinExistence type="inferred from homology"/>
<dbReference type="Gene3D" id="1.10.8.60">
    <property type="match status" value="1"/>
</dbReference>
<dbReference type="InterPro" id="IPR003593">
    <property type="entry name" value="AAA+_ATPase"/>
</dbReference>
<evidence type="ECO:0000259" key="2">
    <source>
        <dbReference type="SMART" id="SM00382"/>
    </source>
</evidence>
<dbReference type="Pfam" id="PF01434">
    <property type="entry name" value="Peptidase_M41"/>
    <property type="match status" value="1"/>
</dbReference>
<dbReference type="SMART" id="SM00382">
    <property type="entry name" value="AAA"/>
    <property type="match status" value="1"/>
</dbReference>
<dbReference type="PANTHER" id="PTHR23076">
    <property type="entry name" value="METALLOPROTEASE M41 FTSH"/>
    <property type="match status" value="1"/>
</dbReference>
<evidence type="ECO:0000313" key="4">
    <source>
        <dbReference type="Proteomes" id="UP001369958"/>
    </source>
</evidence>
<evidence type="ECO:0000313" key="3">
    <source>
        <dbReference type="EMBL" id="WWT34069.1"/>
    </source>
</evidence>
<sequence length="640" mass="69389">MADNDDYLDDLDLELEPSTARFPRKRGHTVENLLPRALIESVIGMEGIRDISAREGFCLVVEAPSFDWCEPLHRALKTMGSWDLHHCPPAIKKPSRDDATSQQLVAVLGTGGRAFGVSHHPSQMLPPAMLASADQVLKLPPPDARVISAVIKAVTGTIPEGLHNKDIAGLEFEEIAACIRQGSTSEECLNRLRRAVESKRRIDTTSADVPEIADLHGYGVAKEWAVNLLEDLESWRRGEIPFEAIDRNAVLVSPPGMGKTTFARSLAKSAGLPLVATSVGAWFANSPGYLDSIIKQIDQTFAAARAMSPAILLLDELDAVPDRATISPRGADWWLPVITHLLITLDGAVSNATNNLIILGATNHGDRIDRALVRPGRLSKIIEIELPDADALAGIFRQHLGSDLVGEDLTYIAELAYGATGAQVVDWVRSARRTARRAKRAMEMIDLLEVLVPDERRTAPHVERVAVHEAGHAVVCHALGLGEVKAISIISGQNHGGYTQTDTDPYLSTRSDLERHVIQALAGRAAEEVLLGEPGTGSGGSSASDLARATMHIGLLHLGTGLGEEMIFRADKESVPMILARSERHSAAVDKHLRELYGQSKDLIVTHKRDVRAIADALIDKRFLNGSNFLSILERNGPKP</sequence>
<keyword evidence="1" id="KW-0547">Nucleotide-binding</keyword>
<gene>
    <name evidence="3" type="ORF">V6617_06300</name>
</gene>
<dbReference type="Pfam" id="PF00004">
    <property type="entry name" value="AAA"/>
    <property type="match status" value="1"/>
</dbReference>
<dbReference type="InterPro" id="IPR037219">
    <property type="entry name" value="Peptidase_M41-like"/>
</dbReference>
<dbReference type="InterPro" id="IPR027417">
    <property type="entry name" value="P-loop_NTPase"/>
</dbReference>
<dbReference type="InterPro" id="IPR003959">
    <property type="entry name" value="ATPase_AAA_core"/>
</dbReference>
<dbReference type="RefSeq" id="WP_338609803.1">
    <property type="nucleotide sequence ID" value="NZ_CP146275.1"/>
</dbReference>
<dbReference type="Gene3D" id="3.40.50.300">
    <property type="entry name" value="P-loop containing nucleotide triphosphate hydrolases"/>
    <property type="match status" value="1"/>
</dbReference>
<dbReference type="Proteomes" id="UP001369958">
    <property type="component" value="Chromosome"/>
</dbReference>
<dbReference type="SUPFAM" id="SSF140990">
    <property type="entry name" value="FtsH protease domain-like"/>
    <property type="match status" value="1"/>
</dbReference>
<name>A0ABZ2I2I4_9HYPH</name>
<protein>
    <submittedName>
        <fullName evidence="3">AAA family ATPase</fullName>
    </submittedName>
</protein>
<reference evidence="3 4" key="1">
    <citation type="submission" date="2024-02" db="EMBL/GenBank/DDBJ databases">
        <title>Complete genome sequence of Pelagibacterium nitratireducens ZH15.</title>
        <authorList>
            <person name="Zhao L.H."/>
        </authorList>
    </citation>
    <scope>NUCLEOTIDE SEQUENCE [LARGE SCALE GENOMIC DNA]</scope>
    <source>
        <strain evidence="3 4">ZH15</strain>
    </source>
</reference>
<dbReference type="InterPro" id="IPR003960">
    <property type="entry name" value="ATPase_AAA_CS"/>
</dbReference>
<dbReference type="SUPFAM" id="SSF52540">
    <property type="entry name" value="P-loop containing nucleoside triphosphate hydrolases"/>
    <property type="match status" value="1"/>
</dbReference>
<dbReference type="Gene3D" id="1.20.58.760">
    <property type="entry name" value="Peptidase M41"/>
    <property type="match status" value="1"/>
</dbReference>
<dbReference type="InterPro" id="IPR000642">
    <property type="entry name" value="Peptidase_M41"/>
</dbReference>
<accession>A0ABZ2I2I4</accession>
<dbReference type="PANTHER" id="PTHR23076:SF97">
    <property type="entry name" value="ATP-DEPENDENT ZINC METALLOPROTEASE YME1L1"/>
    <property type="match status" value="1"/>
</dbReference>